<dbReference type="RefSeq" id="WP_142872611.1">
    <property type="nucleotide sequence ID" value="NZ_CP045503.2"/>
</dbReference>
<gene>
    <name evidence="1" type="ORF">FM038_007195</name>
</gene>
<accession>A0ABX6V9T5</accession>
<keyword evidence="2" id="KW-1185">Reference proteome</keyword>
<protein>
    <submittedName>
        <fullName evidence="1">Uncharacterized protein</fullName>
    </submittedName>
</protein>
<evidence type="ECO:0000313" key="1">
    <source>
        <dbReference type="EMBL" id="QPG57248.1"/>
    </source>
</evidence>
<reference evidence="1" key="1">
    <citation type="submission" date="2021-07" db="EMBL/GenBank/DDBJ databases">
        <title>Shewanella sp. YLB-07 whole genome sequence.</title>
        <authorList>
            <person name="Yu L."/>
        </authorList>
    </citation>
    <scope>NUCLEOTIDE SEQUENCE</scope>
    <source>
        <strain evidence="1">YLB-08</strain>
    </source>
</reference>
<evidence type="ECO:0000313" key="2">
    <source>
        <dbReference type="Proteomes" id="UP000316416"/>
    </source>
</evidence>
<dbReference type="Proteomes" id="UP000316416">
    <property type="component" value="Chromosome"/>
</dbReference>
<sequence length="78" mass="9120">MSSDVWNIIDQFLMFGDVLEGRTFIVTYRFPAGDVQLLLLHAVNPSMEARRWHPCHQRPQLHLHLVIYKKGISSVLLY</sequence>
<name>A0ABX6V9T5_9GAMM</name>
<proteinExistence type="predicted"/>
<organism evidence="1 2">
    <name type="scientific">Shewanella eurypsychrophilus</name>
    <dbReference type="NCBI Taxonomy" id="2593656"/>
    <lineage>
        <taxon>Bacteria</taxon>
        <taxon>Pseudomonadati</taxon>
        <taxon>Pseudomonadota</taxon>
        <taxon>Gammaproteobacteria</taxon>
        <taxon>Alteromonadales</taxon>
        <taxon>Shewanellaceae</taxon>
        <taxon>Shewanella</taxon>
    </lineage>
</organism>
<dbReference type="EMBL" id="CP045503">
    <property type="protein sequence ID" value="QPG57248.1"/>
    <property type="molecule type" value="Genomic_DNA"/>
</dbReference>